<gene>
    <name evidence="2" type="ORF">QCA50_016577</name>
</gene>
<protein>
    <submittedName>
        <fullName evidence="2">Uncharacterized protein</fullName>
    </submittedName>
</protein>
<sequence length="109" mass="12199">MSLATHSNEKQRLGAFPISSEYAQEPSSLSFSIDALECSQFPSPTTIYRPEPPNYTRRNCDTTRNPTDMGGPRYAHTLPRARPGCPNPSTMYIVDTRMSQPTPRIIPIL</sequence>
<keyword evidence="3" id="KW-1185">Reference proteome</keyword>
<dbReference type="EMBL" id="JASBNA010000050">
    <property type="protein sequence ID" value="KAK7680337.1"/>
    <property type="molecule type" value="Genomic_DNA"/>
</dbReference>
<dbReference type="Proteomes" id="UP001385951">
    <property type="component" value="Unassembled WGS sequence"/>
</dbReference>
<dbReference type="AlphaFoldDB" id="A0AAW0FSR4"/>
<evidence type="ECO:0000313" key="2">
    <source>
        <dbReference type="EMBL" id="KAK7680337.1"/>
    </source>
</evidence>
<evidence type="ECO:0000313" key="3">
    <source>
        <dbReference type="Proteomes" id="UP001385951"/>
    </source>
</evidence>
<organism evidence="2 3">
    <name type="scientific">Cerrena zonata</name>
    <dbReference type="NCBI Taxonomy" id="2478898"/>
    <lineage>
        <taxon>Eukaryota</taxon>
        <taxon>Fungi</taxon>
        <taxon>Dikarya</taxon>
        <taxon>Basidiomycota</taxon>
        <taxon>Agaricomycotina</taxon>
        <taxon>Agaricomycetes</taxon>
        <taxon>Polyporales</taxon>
        <taxon>Cerrenaceae</taxon>
        <taxon>Cerrena</taxon>
    </lineage>
</organism>
<reference evidence="2 3" key="1">
    <citation type="submission" date="2022-09" db="EMBL/GenBank/DDBJ databases">
        <authorList>
            <person name="Palmer J.M."/>
        </authorList>
    </citation>
    <scope>NUCLEOTIDE SEQUENCE [LARGE SCALE GENOMIC DNA]</scope>
    <source>
        <strain evidence="2 3">DSM 7382</strain>
    </source>
</reference>
<feature type="region of interest" description="Disordered" evidence="1">
    <location>
        <begin position="42"/>
        <end position="88"/>
    </location>
</feature>
<accession>A0AAW0FSR4</accession>
<evidence type="ECO:0000256" key="1">
    <source>
        <dbReference type="SAM" id="MobiDB-lite"/>
    </source>
</evidence>
<proteinExistence type="predicted"/>
<comment type="caution">
    <text evidence="2">The sequence shown here is derived from an EMBL/GenBank/DDBJ whole genome shotgun (WGS) entry which is preliminary data.</text>
</comment>
<name>A0AAW0FSR4_9APHY</name>